<dbReference type="RefSeq" id="WP_122971188.1">
    <property type="nucleotide sequence ID" value="NZ_RHLQ01000008.1"/>
</dbReference>
<dbReference type="InterPro" id="IPR005025">
    <property type="entry name" value="FMN_Rdtase-like_dom"/>
</dbReference>
<dbReference type="InterPro" id="IPR029039">
    <property type="entry name" value="Flavoprotein-like_sf"/>
</dbReference>
<evidence type="ECO:0000313" key="5">
    <source>
        <dbReference type="Proteomes" id="UP000279909"/>
    </source>
</evidence>
<dbReference type="Proteomes" id="UP000279909">
    <property type="component" value="Unassembled WGS sequence"/>
</dbReference>
<protein>
    <submittedName>
        <fullName evidence="4">Flavodoxin family protein</fullName>
    </submittedName>
</protein>
<proteinExistence type="predicted"/>
<dbReference type="AlphaFoldDB" id="A0A3M8HD28"/>
<evidence type="ECO:0000256" key="1">
    <source>
        <dbReference type="ARBA" id="ARBA00022630"/>
    </source>
</evidence>
<dbReference type="InterPro" id="IPR051796">
    <property type="entry name" value="ISF_SsuE-like"/>
</dbReference>
<dbReference type="OrthoDB" id="9805976at2"/>
<evidence type="ECO:0000313" key="4">
    <source>
        <dbReference type="EMBL" id="RND00354.1"/>
    </source>
</evidence>
<reference evidence="4 5" key="1">
    <citation type="journal article" date="2014" name="Int. J. Syst. Evol. Microbiol.">
        <title>Lysinibacillus halotolerans sp. nov., isolated from saline-alkaline soil.</title>
        <authorList>
            <person name="Kong D."/>
            <person name="Wang Y."/>
            <person name="Zhao B."/>
            <person name="Li Y."/>
            <person name="Song J."/>
            <person name="Zhai Y."/>
            <person name="Zhang C."/>
            <person name="Wang H."/>
            <person name="Chen X."/>
            <person name="Zhao B."/>
            <person name="Ruan Z."/>
        </authorList>
    </citation>
    <scope>NUCLEOTIDE SEQUENCE [LARGE SCALE GENOMIC DNA]</scope>
    <source>
        <strain evidence="4 5">MCCC 1A12703</strain>
    </source>
</reference>
<comment type="caution">
    <text evidence="4">The sequence shown here is derived from an EMBL/GenBank/DDBJ whole genome shotgun (WGS) entry which is preliminary data.</text>
</comment>
<dbReference type="SUPFAM" id="SSF52218">
    <property type="entry name" value="Flavoproteins"/>
    <property type="match status" value="1"/>
</dbReference>
<keyword evidence="2" id="KW-0288">FMN</keyword>
<gene>
    <name evidence="4" type="ORF">EC501_04930</name>
</gene>
<name>A0A3M8HD28_9BACI</name>
<dbReference type="PANTHER" id="PTHR43278">
    <property type="entry name" value="NAD(P)H-DEPENDENT FMN-CONTAINING OXIDOREDUCTASE YWQN-RELATED"/>
    <property type="match status" value="1"/>
</dbReference>
<evidence type="ECO:0000256" key="2">
    <source>
        <dbReference type="ARBA" id="ARBA00022643"/>
    </source>
</evidence>
<dbReference type="EMBL" id="RHLQ01000008">
    <property type="protein sequence ID" value="RND00354.1"/>
    <property type="molecule type" value="Genomic_DNA"/>
</dbReference>
<dbReference type="GO" id="GO:0016491">
    <property type="term" value="F:oxidoreductase activity"/>
    <property type="evidence" value="ECO:0007669"/>
    <property type="project" value="InterPro"/>
</dbReference>
<dbReference type="Pfam" id="PF03358">
    <property type="entry name" value="FMN_red"/>
    <property type="match status" value="1"/>
</dbReference>
<feature type="domain" description="NADPH-dependent FMN reductase-like" evidence="3">
    <location>
        <begin position="1"/>
        <end position="130"/>
    </location>
</feature>
<accession>A0A3M8HD28</accession>
<organism evidence="4 5">
    <name type="scientific">Lysinibacillus halotolerans</name>
    <dbReference type="NCBI Taxonomy" id="1368476"/>
    <lineage>
        <taxon>Bacteria</taxon>
        <taxon>Bacillati</taxon>
        <taxon>Bacillota</taxon>
        <taxon>Bacilli</taxon>
        <taxon>Bacillales</taxon>
        <taxon>Bacillaceae</taxon>
        <taxon>Lysinibacillus</taxon>
    </lineage>
</organism>
<keyword evidence="5" id="KW-1185">Reference proteome</keyword>
<sequence>MSIAVIYGSTREKGNTEWLTEYVISGLPVEKIYLRDYNILPIKDERHTEAGFQPVLDDYQVVIEQVLKHEILIFATPIYWYSMSGTMKLFIDRWSQSLRDKHLPDFREGLSKKKAYVIAVGGDNPSIKALPLLQQFQYIFDFFGTAFEGYVIGKASKPGDIQKDNKAIANAILMQKVLAEQLKSLEKEKS</sequence>
<keyword evidence="1" id="KW-0285">Flavoprotein</keyword>
<evidence type="ECO:0000259" key="3">
    <source>
        <dbReference type="Pfam" id="PF03358"/>
    </source>
</evidence>
<dbReference type="PANTHER" id="PTHR43278:SF4">
    <property type="entry name" value="NAD(P)H-DEPENDENT FMN-CONTAINING OXIDOREDUCTASE YWQN-RELATED"/>
    <property type="match status" value="1"/>
</dbReference>
<dbReference type="Gene3D" id="3.40.50.360">
    <property type="match status" value="1"/>
</dbReference>